<name>A0A0N9NN00_PECCA</name>
<geneLocation type="plasmid" evidence="2">
    <name>Drgb3</name>
</geneLocation>
<keyword evidence="1" id="KW-0812">Transmembrane</keyword>
<evidence type="ECO:0000313" key="2">
    <source>
        <dbReference type="EMBL" id="ALG88603.1"/>
    </source>
</evidence>
<feature type="transmembrane region" description="Helical" evidence="1">
    <location>
        <begin position="33"/>
        <end position="50"/>
    </location>
</feature>
<reference evidence="2" key="2">
    <citation type="submission" date="2015-07" db="EMBL/GenBank/DDBJ databases">
        <authorList>
            <person name="Welte C."/>
            <person name="de Graaf R."/>
            <person name="van den Bosch T.J.M."/>
            <person name="Op den Camp H."/>
            <person name="van Dam N."/>
            <person name="Jetten M."/>
        </authorList>
    </citation>
    <scope>NUCLEOTIDE SEQUENCE</scope>
    <source>
        <plasmid evidence="2">Drgb3</plasmid>
    </source>
</reference>
<dbReference type="AlphaFoldDB" id="A0A0N9NN00"/>
<feature type="transmembrane region" description="Helical" evidence="1">
    <location>
        <begin position="113"/>
        <end position="136"/>
    </location>
</feature>
<keyword evidence="1" id="KW-0472">Membrane</keyword>
<accession>A0A0N9NN00</accession>
<proteinExistence type="predicted"/>
<evidence type="ECO:0000256" key="1">
    <source>
        <dbReference type="SAM" id="Phobius"/>
    </source>
</evidence>
<sequence>MKEHYSPAWCLVTALFSVLVGGLLSFMLFPHTLFWAGMSVLVCGLLWHISERYQASLVARINAVSTHQVDVQLHDWERVCVPDTLMAAVQQRILLDPHTGLMQMLNLVQTGSVILRTALYVMPCALFWLFATLVVFQPQVVAEILSDISKITTSQGVIVAVKATGAWNGTLARFLFAIWSLWTILRLVAGWNPGFRNCWRVALNRKLQSYYDYPSTSPFQFSRGDDTPAIETPSYGR</sequence>
<reference evidence="2" key="1">
    <citation type="journal article" date="2015" name="Environ. Microbiol.">
        <title>Plasmids from the gut microbiome of cabbage root fly larvae encode SaxA that catalyses the conversion of the plant toxin 2-phenylethyl isothiocyanate.</title>
        <authorList>
            <person name="Welte C.U."/>
            <person name="de Graaf R.M."/>
            <person name="van den Bosch T.J."/>
            <person name="Op den Camp H.J."/>
            <person name="van Dam N.M."/>
            <person name="Jetten M.S."/>
        </authorList>
    </citation>
    <scope>NUCLEOTIDE SEQUENCE</scope>
    <source>
        <plasmid evidence="2">Drgb3</plasmid>
    </source>
</reference>
<protein>
    <submittedName>
        <fullName evidence="2">Uncharacterized protein</fullName>
    </submittedName>
</protein>
<dbReference type="EMBL" id="KT351734">
    <property type="protein sequence ID" value="ALG88603.1"/>
    <property type="molecule type" value="Genomic_DNA"/>
</dbReference>
<keyword evidence="2" id="KW-0614">Plasmid</keyword>
<keyword evidence="1" id="KW-1133">Transmembrane helix</keyword>
<organism evidence="2">
    <name type="scientific">Pectobacterium carotovorum</name>
    <name type="common">Erwinia carotovora</name>
    <dbReference type="NCBI Taxonomy" id="554"/>
    <lineage>
        <taxon>Bacteria</taxon>
        <taxon>Pseudomonadati</taxon>
        <taxon>Pseudomonadota</taxon>
        <taxon>Gammaproteobacteria</taxon>
        <taxon>Enterobacterales</taxon>
        <taxon>Pectobacteriaceae</taxon>
        <taxon>Pectobacterium</taxon>
    </lineage>
</organism>
<feature type="transmembrane region" description="Helical" evidence="1">
    <location>
        <begin position="171"/>
        <end position="189"/>
    </location>
</feature>
<feature type="transmembrane region" description="Helical" evidence="1">
    <location>
        <begin position="7"/>
        <end position="27"/>
    </location>
</feature>